<evidence type="ECO:0000259" key="6">
    <source>
        <dbReference type="PROSITE" id="PS50089"/>
    </source>
</evidence>
<evidence type="ECO:0000313" key="7">
    <source>
        <dbReference type="EMBL" id="PWV04552.1"/>
    </source>
</evidence>
<feature type="region of interest" description="Disordered" evidence="5">
    <location>
        <begin position="238"/>
        <end position="307"/>
    </location>
</feature>
<keyword evidence="1" id="KW-0479">Metal-binding</keyword>
<feature type="compositionally biased region" description="Low complexity" evidence="5">
    <location>
        <begin position="499"/>
        <end position="514"/>
    </location>
</feature>
<gene>
    <name evidence="7" type="ORF">C3747_148g94</name>
</gene>
<comment type="caution">
    <text evidence="7">The sequence shown here is derived from an EMBL/GenBank/DDBJ whole genome shotgun (WGS) entry which is preliminary data.</text>
</comment>
<dbReference type="OrthoDB" id="21204at2759"/>
<name>A0A2V2W7A7_TRYCR</name>
<dbReference type="InterPro" id="IPR001841">
    <property type="entry name" value="Znf_RING"/>
</dbReference>
<dbReference type="VEuPathDB" id="TriTrypDB:TcCLB.510575.210"/>
<evidence type="ECO:0000256" key="3">
    <source>
        <dbReference type="ARBA" id="ARBA00022833"/>
    </source>
</evidence>
<dbReference type="Gene3D" id="3.30.40.10">
    <property type="entry name" value="Zinc/RING finger domain, C3HC4 (zinc finger)"/>
    <property type="match status" value="1"/>
</dbReference>
<dbReference type="VEuPathDB" id="TriTrypDB:Tc_MARK_5900"/>
<feature type="compositionally biased region" description="Pro residues" evidence="5">
    <location>
        <begin position="546"/>
        <end position="560"/>
    </location>
</feature>
<dbReference type="EMBL" id="PRFC01000148">
    <property type="protein sequence ID" value="PWV04552.1"/>
    <property type="molecule type" value="Genomic_DNA"/>
</dbReference>
<dbReference type="VEuPathDB" id="TriTrypDB:TcG_03717"/>
<dbReference type="GO" id="GO:0061630">
    <property type="term" value="F:ubiquitin protein ligase activity"/>
    <property type="evidence" value="ECO:0007669"/>
    <property type="project" value="TreeGrafter"/>
</dbReference>
<dbReference type="VEuPathDB" id="TriTrypDB:TcYC6_0025300"/>
<feature type="region of interest" description="Disordered" evidence="5">
    <location>
        <begin position="391"/>
        <end position="417"/>
    </location>
</feature>
<evidence type="ECO:0000256" key="5">
    <source>
        <dbReference type="SAM" id="MobiDB-lite"/>
    </source>
</evidence>
<feature type="compositionally biased region" description="Basic and acidic residues" evidence="5">
    <location>
        <begin position="244"/>
        <end position="253"/>
    </location>
</feature>
<dbReference type="PROSITE" id="PS50089">
    <property type="entry name" value="ZF_RING_2"/>
    <property type="match status" value="1"/>
</dbReference>
<reference evidence="7 8" key="1">
    <citation type="journal article" date="2018" name="Microb. Genom.">
        <title>Expanding an expanded genome: long-read sequencing of Trypanosoma cruzi.</title>
        <authorList>
            <person name="Berna L."/>
            <person name="Rodriguez M."/>
            <person name="Chiribao M.L."/>
            <person name="Parodi-Talice A."/>
            <person name="Pita S."/>
            <person name="Rijo G."/>
            <person name="Alvarez-Valin F."/>
            <person name="Robello C."/>
        </authorList>
    </citation>
    <scope>NUCLEOTIDE SEQUENCE [LARGE SCALE GENOMIC DNA]</scope>
    <source>
        <strain evidence="7 8">TCC</strain>
    </source>
</reference>
<dbReference type="InterPro" id="IPR051834">
    <property type="entry name" value="RING_finger_E3_ligase"/>
</dbReference>
<accession>A0A2V2W7A7</accession>
<dbReference type="AlphaFoldDB" id="A0A2V2W7A7"/>
<dbReference type="VEuPathDB" id="TriTrypDB:C4B63_38g70"/>
<dbReference type="PANTHER" id="PTHR45931:SF3">
    <property type="entry name" value="RING ZINC FINGER-CONTAINING PROTEIN"/>
    <property type="match status" value="1"/>
</dbReference>
<dbReference type="VEuPathDB" id="TriTrypDB:TcBrA4_0055090"/>
<dbReference type="VEuPathDB" id="TriTrypDB:C3747_148g94"/>
<evidence type="ECO:0000256" key="4">
    <source>
        <dbReference type="PROSITE-ProRule" id="PRU00175"/>
    </source>
</evidence>
<dbReference type="VEuPathDB" id="TriTrypDB:TcCL_NonESM06598"/>
<keyword evidence="2 4" id="KW-0863">Zinc-finger</keyword>
<dbReference type="VEuPathDB" id="TriTrypDB:TcCLB.510243.20"/>
<dbReference type="PANTHER" id="PTHR45931">
    <property type="entry name" value="SI:CH211-59O9.10"/>
    <property type="match status" value="1"/>
</dbReference>
<feature type="region of interest" description="Disordered" evidence="5">
    <location>
        <begin position="544"/>
        <end position="568"/>
    </location>
</feature>
<feature type="region of interest" description="Disordered" evidence="5">
    <location>
        <begin position="493"/>
        <end position="519"/>
    </location>
</feature>
<dbReference type="GO" id="GO:0005634">
    <property type="term" value="C:nucleus"/>
    <property type="evidence" value="ECO:0007669"/>
    <property type="project" value="TreeGrafter"/>
</dbReference>
<dbReference type="GO" id="GO:0008270">
    <property type="term" value="F:zinc ion binding"/>
    <property type="evidence" value="ECO:0007669"/>
    <property type="project" value="UniProtKB-KW"/>
</dbReference>
<dbReference type="VEuPathDB" id="TriTrypDB:ECC02_005314"/>
<dbReference type="Proteomes" id="UP000246078">
    <property type="component" value="Unassembled WGS sequence"/>
</dbReference>
<sequence>MIGNNGDAELEEYVLLLQVVRDHMLRREHSGQPLVLQLQREGADGGDQVTLLLGQVMPDQPGIARVVPRQGDSPAVPDASLPFLADMGPLLLQALALQVLFGEQRRRMAAPLEKEAVGRLQRMKLNCGIVARLVSEEQGVCSICQESFSTGCEVYRLPCGHMFDVRCLNQWLELTRTCPNCRFVLQDVDQQYKDVVAPVWWRSAGENEEEEEDKKFQSINTVAGGESLARSFPPTREVVGDVNGEAHSDHSRNPQEVFRTQQQEPQQEQPQHHLGIPPPLVQSFRTSSLVPRGSTTDRETLLEGSGGNGFFPVENVLESGLAEFEPVPPPDVPQRTGEGFHEHLIAEEIRTASSVNASRLGEIRTVGLVNRDPQRPNCLSTNEERRSLAGACEPSLPAPTTREGAAAASSAFGRDPVNASFPLFQRVSADGGEHGITTFMPSSISRPPEETQRPRDETMIRNSSSNQQPPQPTAVAGSARNLVRVLRRQRAEEVRRVRLGNPNSNNSSSNSNGSIGDALDGNIARRQARYRPVVSRRYFSHSLPYQSPPLPPPLLAPPQLPLQGNSEENQRRVGVFGSDRFVQHELRRLVGSRSQPGRGNRRNLERYEAIIRGRQGGRF</sequence>
<evidence type="ECO:0000256" key="1">
    <source>
        <dbReference type="ARBA" id="ARBA00022723"/>
    </source>
</evidence>
<dbReference type="GO" id="GO:0006511">
    <property type="term" value="P:ubiquitin-dependent protein catabolic process"/>
    <property type="evidence" value="ECO:0007669"/>
    <property type="project" value="TreeGrafter"/>
</dbReference>
<dbReference type="Pfam" id="PF13639">
    <property type="entry name" value="zf-RING_2"/>
    <property type="match status" value="1"/>
</dbReference>
<dbReference type="SUPFAM" id="SSF57850">
    <property type="entry name" value="RING/U-box"/>
    <property type="match status" value="1"/>
</dbReference>
<feature type="compositionally biased region" description="Basic and acidic residues" evidence="5">
    <location>
        <begin position="447"/>
        <end position="459"/>
    </location>
</feature>
<dbReference type="VEuPathDB" id="TriTrypDB:TCDM_05674"/>
<evidence type="ECO:0000313" key="8">
    <source>
        <dbReference type="Proteomes" id="UP000246078"/>
    </source>
</evidence>
<dbReference type="InterPro" id="IPR013083">
    <property type="entry name" value="Znf_RING/FYVE/PHD"/>
</dbReference>
<dbReference type="VEuPathDB" id="TriTrypDB:BCY84_19929"/>
<keyword evidence="3" id="KW-0862">Zinc</keyword>
<dbReference type="VEuPathDB" id="TriTrypDB:TCSYLVIO_007185"/>
<proteinExistence type="predicted"/>
<dbReference type="CDD" id="cd16448">
    <property type="entry name" value="RING-H2"/>
    <property type="match status" value="1"/>
</dbReference>
<feature type="domain" description="RING-type" evidence="6">
    <location>
        <begin position="141"/>
        <end position="182"/>
    </location>
</feature>
<dbReference type="SMART" id="SM00184">
    <property type="entry name" value="RING"/>
    <property type="match status" value="1"/>
</dbReference>
<feature type="region of interest" description="Disordered" evidence="5">
    <location>
        <begin position="432"/>
        <end position="481"/>
    </location>
</feature>
<protein>
    <recommendedName>
        <fullName evidence="6">RING-type domain-containing protein</fullName>
    </recommendedName>
</protein>
<evidence type="ECO:0000256" key="2">
    <source>
        <dbReference type="ARBA" id="ARBA00022771"/>
    </source>
</evidence>
<organism evidence="7 8">
    <name type="scientific">Trypanosoma cruzi</name>
    <dbReference type="NCBI Taxonomy" id="5693"/>
    <lineage>
        <taxon>Eukaryota</taxon>
        <taxon>Discoba</taxon>
        <taxon>Euglenozoa</taxon>
        <taxon>Kinetoplastea</taxon>
        <taxon>Metakinetoplastina</taxon>
        <taxon>Trypanosomatida</taxon>
        <taxon>Trypanosomatidae</taxon>
        <taxon>Trypanosoma</taxon>
        <taxon>Schizotrypanum</taxon>
    </lineage>
</organism>